<accession>A0ABN8XWQ4</accession>
<name>A0ABN8XWQ4_RANTA</name>
<protein>
    <submittedName>
        <fullName evidence="2">Uncharacterized protein</fullName>
    </submittedName>
</protein>
<reference evidence="2" key="1">
    <citation type="submission" date="2023-04" db="EMBL/GenBank/DDBJ databases">
        <authorList>
            <consortium name="ELIXIR-Norway"/>
        </authorList>
    </citation>
    <scope>NUCLEOTIDE SEQUENCE [LARGE SCALE GENOMIC DNA]</scope>
</reference>
<dbReference type="EMBL" id="OX459946">
    <property type="protein sequence ID" value="CAI9153080.1"/>
    <property type="molecule type" value="Genomic_DNA"/>
</dbReference>
<feature type="region of interest" description="Disordered" evidence="1">
    <location>
        <begin position="1"/>
        <end position="87"/>
    </location>
</feature>
<evidence type="ECO:0000313" key="3">
    <source>
        <dbReference type="Proteomes" id="UP001176941"/>
    </source>
</evidence>
<evidence type="ECO:0000313" key="2">
    <source>
        <dbReference type="EMBL" id="CAI9153080.1"/>
    </source>
</evidence>
<sequence>MSDPQQVRGSSERPLRGRSRSLPALGGRSEPQPQELLRGGSSRPAQAGWVLSLGTGPACLQQLGHSRGARAGPGQAPEGVELAKEPP</sequence>
<gene>
    <name evidence="2" type="ORF">MRATA1EN1_LOCUS2042</name>
</gene>
<keyword evidence="3" id="KW-1185">Reference proteome</keyword>
<organism evidence="2 3">
    <name type="scientific">Rangifer tarandus platyrhynchus</name>
    <name type="common">Svalbard reindeer</name>
    <dbReference type="NCBI Taxonomy" id="3082113"/>
    <lineage>
        <taxon>Eukaryota</taxon>
        <taxon>Metazoa</taxon>
        <taxon>Chordata</taxon>
        <taxon>Craniata</taxon>
        <taxon>Vertebrata</taxon>
        <taxon>Euteleostomi</taxon>
        <taxon>Mammalia</taxon>
        <taxon>Eutheria</taxon>
        <taxon>Laurasiatheria</taxon>
        <taxon>Artiodactyla</taxon>
        <taxon>Ruminantia</taxon>
        <taxon>Pecora</taxon>
        <taxon>Cervidae</taxon>
        <taxon>Odocoileinae</taxon>
        <taxon>Rangifer</taxon>
    </lineage>
</organism>
<proteinExistence type="predicted"/>
<dbReference type="Proteomes" id="UP001176941">
    <property type="component" value="Chromosome 10"/>
</dbReference>
<evidence type="ECO:0000256" key="1">
    <source>
        <dbReference type="SAM" id="MobiDB-lite"/>
    </source>
</evidence>